<evidence type="ECO:0000313" key="2">
    <source>
        <dbReference type="EMBL" id="MFD1320774.1"/>
    </source>
</evidence>
<accession>A0ABW3YBX6</accession>
<dbReference type="EMBL" id="JBHTMP010000007">
    <property type="protein sequence ID" value="MFD1320774.1"/>
    <property type="molecule type" value="Genomic_DNA"/>
</dbReference>
<gene>
    <name evidence="2" type="ORF">ACFQ4H_06680</name>
</gene>
<name>A0ABW3YBX6_9ACTN</name>
<protein>
    <submittedName>
        <fullName evidence="2">Uncharacterized protein</fullName>
    </submittedName>
</protein>
<reference evidence="3" key="1">
    <citation type="journal article" date="2019" name="Int. J. Syst. Evol. Microbiol.">
        <title>The Global Catalogue of Microorganisms (GCM) 10K type strain sequencing project: providing services to taxonomists for standard genome sequencing and annotation.</title>
        <authorList>
            <consortium name="The Broad Institute Genomics Platform"/>
            <consortium name="The Broad Institute Genome Sequencing Center for Infectious Disease"/>
            <person name="Wu L."/>
            <person name="Ma J."/>
        </authorList>
    </citation>
    <scope>NUCLEOTIDE SEQUENCE [LARGE SCALE GENOMIC DNA]</scope>
    <source>
        <strain evidence="3">JCM 31037</strain>
    </source>
</reference>
<dbReference type="RefSeq" id="WP_377568093.1">
    <property type="nucleotide sequence ID" value="NZ_JBHTMP010000007.1"/>
</dbReference>
<dbReference type="Proteomes" id="UP001597260">
    <property type="component" value="Unassembled WGS sequence"/>
</dbReference>
<organism evidence="2 3">
    <name type="scientific">Micromonospora sonneratiae</name>
    <dbReference type="NCBI Taxonomy" id="1184706"/>
    <lineage>
        <taxon>Bacteria</taxon>
        <taxon>Bacillati</taxon>
        <taxon>Actinomycetota</taxon>
        <taxon>Actinomycetes</taxon>
        <taxon>Micromonosporales</taxon>
        <taxon>Micromonosporaceae</taxon>
        <taxon>Micromonospora</taxon>
    </lineage>
</organism>
<sequence>MGSGKTNPAAKESPSPGPSAESKPTAALTPETGAPPADDVPAPPPTVDPTPTQAGQAPAGGSTCTDGEMSVVPEASQSTVQRGVTINLRIKIKNVSNRTCSRDVGADLQEIYIKFGAELIWSSDKCGAAKGNLIRSFPPAHEESFEVSWNGKNSSTCANGLANGKVVDAGEYQLFGRLDGKHSEPVKLVVTH</sequence>
<keyword evidence="3" id="KW-1185">Reference proteome</keyword>
<proteinExistence type="predicted"/>
<evidence type="ECO:0000256" key="1">
    <source>
        <dbReference type="SAM" id="MobiDB-lite"/>
    </source>
</evidence>
<evidence type="ECO:0000313" key="3">
    <source>
        <dbReference type="Proteomes" id="UP001597260"/>
    </source>
</evidence>
<comment type="caution">
    <text evidence="2">The sequence shown here is derived from an EMBL/GenBank/DDBJ whole genome shotgun (WGS) entry which is preliminary data.</text>
</comment>
<feature type="region of interest" description="Disordered" evidence="1">
    <location>
        <begin position="1"/>
        <end position="79"/>
    </location>
</feature>